<name>A0ACC0WLA0_9STRA</name>
<evidence type="ECO:0000313" key="1">
    <source>
        <dbReference type="EMBL" id="KAI9919537.1"/>
    </source>
</evidence>
<accession>A0ACC0WLA0</accession>
<gene>
    <name evidence="1" type="ORF">PsorP6_017645</name>
</gene>
<evidence type="ECO:0000313" key="2">
    <source>
        <dbReference type="Proteomes" id="UP001163321"/>
    </source>
</evidence>
<sequence length="100" mass="11322">MTSVFIPKLIKEDRKRHMNNEKDLEERVLQVGTVVRALVVLAASCRRYDFGLGNDGEIEDGGDRDDLMDVEEEDRRAELPSMLQPIIAPSLPSQPYPIDP</sequence>
<proteinExistence type="predicted"/>
<organism evidence="1 2">
    <name type="scientific">Peronosclerospora sorghi</name>
    <dbReference type="NCBI Taxonomy" id="230839"/>
    <lineage>
        <taxon>Eukaryota</taxon>
        <taxon>Sar</taxon>
        <taxon>Stramenopiles</taxon>
        <taxon>Oomycota</taxon>
        <taxon>Peronosporomycetes</taxon>
        <taxon>Peronosporales</taxon>
        <taxon>Peronosporaceae</taxon>
        <taxon>Peronosclerospora</taxon>
    </lineage>
</organism>
<dbReference type="Proteomes" id="UP001163321">
    <property type="component" value="Chromosome 11"/>
</dbReference>
<protein>
    <submittedName>
        <fullName evidence="1">Uncharacterized protein</fullName>
    </submittedName>
</protein>
<comment type="caution">
    <text evidence="1">The sequence shown here is derived from an EMBL/GenBank/DDBJ whole genome shotgun (WGS) entry which is preliminary data.</text>
</comment>
<keyword evidence="2" id="KW-1185">Reference proteome</keyword>
<dbReference type="EMBL" id="CM047590">
    <property type="protein sequence ID" value="KAI9919537.1"/>
    <property type="molecule type" value="Genomic_DNA"/>
</dbReference>
<reference evidence="1 2" key="1">
    <citation type="journal article" date="2022" name="bioRxiv">
        <title>The genome of the oomycete Peronosclerospora sorghi, a cosmopolitan pathogen of maize and sorghum, is inflated with dispersed pseudogenes.</title>
        <authorList>
            <person name="Fletcher K."/>
            <person name="Martin F."/>
            <person name="Isakeit T."/>
            <person name="Cavanaugh K."/>
            <person name="Magill C."/>
            <person name="Michelmore R."/>
        </authorList>
    </citation>
    <scope>NUCLEOTIDE SEQUENCE [LARGE SCALE GENOMIC DNA]</scope>
    <source>
        <strain evidence="1">P6</strain>
    </source>
</reference>